<reference evidence="9" key="1">
    <citation type="submission" date="2025-08" db="UniProtKB">
        <authorList>
            <consortium name="RefSeq"/>
        </authorList>
    </citation>
    <scope>IDENTIFICATION</scope>
    <source>
        <tissue evidence="9">Whole organism</tissue>
    </source>
</reference>
<dbReference type="InterPro" id="IPR029004">
    <property type="entry name" value="Ribosomal_eL28/Mak16"/>
</dbReference>
<feature type="compositionally biased region" description="Low complexity" evidence="6">
    <location>
        <begin position="155"/>
        <end position="165"/>
    </location>
</feature>
<dbReference type="OrthoDB" id="338850at2759"/>
<comment type="similarity">
    <text evidence="1">Belongs to the eukaryotic ribosomal protein eL28 family.</text>
</comment>
<evidence type="ECO:0000259" key="7">
    <source>
        <dbReference type="Pfam" id="PF01778"/>
    </source>
</evidence>
<keyword evidence="3" id="KW-0687">Ribonucleoprotein</keyword>
<dbReference type="AlphaFoldDB" id="A0A8B7PFV5"/>
<feature type="domain" description="Ribosomal eL28/Mak16" evidence="7">
    <location>
        <begin position="9"/>
        <end position="123"/>
    </location>
</feature>
<dbReference type="InterPro" id="IPR002672">
    <property type="entry name" value="Ribosomal_eL28"/>
</dbReference>
<dbReference type="GO" id="GO:0005840">
    <property type="term" value="C:ribosome"/>
    <property type="evidence" value="ECO:0007669"/>
    <property type="project" value="UniProtKB-KW"/>
</dbReference>
<dbReference type="CTD" id="6158"/>
<sequence length="165" mass="19002">MVQVTPDVAWSILRKNHAFLMKRDHCKPFSKERYNLKNIHSKKYNGFIPKSVIDVASTKGNRGIVISHRKKGHQFRPALNYCRESIRTSDRHIFRHIRILTRGLKCRQDLEMTALARASTLLRAQQRIANRKPMLYKLKAKKVKKAKKEKKASKKAAAAVAAATK</sequence>
<feature type="region of interest" description="Disordered" evidence="6">
    <location>
        <begin position="143"/>
        <end position="165"/>
    </location>
</feature>
<feature type="compositionally biased region" description="Basic residues" evidence="6">
    <location>
        <begin position="143"/>
        <end position="154"/>
    </location>
</feature>
<keyword evidence="8" id="KW-1185">Reference proteome</keyword>
<evidence type="ECO:0000256" key="3">
    <source>
        <dbReference type="ARBA" id="ARBA00023274"/>
    </source>
</evidence>
<dbReference type="GeneID" id="108680655"/>
<name>A0A8B7PFV5_HYAAZ</name>
<evidence type="ECO:0000256" key="2">
    <source>
        <dbReference type="ARBA" id="ARBA00022980"/>
    </source>
</evidence>
<evidence type="ECO:0000313" key="8">
    <source>
        <dbReference type="Proteomes" id="UP000694843"/>
    </source>
</evidence>
<evidence type="ECO:0000256" key="5">
    <source>
        <dbReference type="ARBA" id="ARBA00035330"/>
    </source>
</evidence>
<evidence type="ECO:0000256" key="1">
    <source>
        <dbReference type="ARBA" id="ARBA00007926"/>
    </source>
</evidence>
<organism evidence="8 9">
    <name type="scientific">Hyalella azteca</name>
    <name type="common">Amphipod</name>
    <dbReference type="NCBI Taxonomy" id="294128"/>
    <lineage>
        <taxon>Eukaryota</taxon>
        <taxon>Metazoa</taxon>
        <taxon>Ecdysozoa</taxon>
        <taxon>Arthropoda</taxon>
        <taxon>Crustacea</taxon>
        <taxon>Multicrustacea</taxon>
        <taxon>Malacostraca</taxon>
        <taxon>Eumalacostraca</taxon>
        <taxon>Peracarida</taxon>
        <taxon>Amphipoda</taxon>
        <taxon>Senticaudata</taxon>
        <taxon>Talitrida</taxon>
        <taxon>Talitroidea</taxon>
        <taxon>Hyalellidae</taxon>
        <taxon>Hyalella</taxon>
    </lineage>
</organism>
<dbReference type="OMA" id="WMIIRNC"/>
<dbReference type="Proteomes" id="UP000694843">
    <property type="component" value="Unplaced"/>
</dbReference>
<evidence type="ECO:0000313" key="9">
    <source>
        <dbReference type="RefSeq" id="XP_018025024.1"/>
    </source>
</evidence>
<dbReference type="GO" id="GO:1990904">
    <property type="term" value="C:ribonucleoprotein complex"/>
    <property type="evidence" value="ECO:0007669"/>
    <property type="project" value="UniProtKB-KW"/>
</dbReference>
<dbReference type="RefSeq" id="XP_018025024.1">
    <property type="nucleotide sequence ID" value="XM_018169535.2"/>
</dbReference>
<dbReference type="GO" id="GO:0003735">
    <property type="term" value="F:structural constituent of ribosome"/>
    <property type="evidence" value="ECO:0007669"/>
    <property type="project" value="InterPro"/>
</dbReference>
<dbReference type="PANTHER" id="PTHR10544">
    <property type="entry name" value="60S RIBOSOMAL PROTEIN L28"/>
    <property type="match status" value="1"/>
</dbReference>
<proteinExistence type="inferred from homology"/>
<protein>
    <recommendedName>
        <fullName evidence="4">Large ribosomal subunit protein eL28</fullName>
    </recommendedName>
    <alternativeName>
        <fullName evidence="5">60S ribosomal protein L28</fullName>
    </alternativeName>
</protein>
<keyword evidence="2 9" id="KW-0689">Ribosomal protein</keyword>
<dbReference type="Gene3D" id="3.30.390.110">
    <property type="match status" value="1"/>
</dbReference>
<accession>A0A8B7PFV5</accession>
<gene>
    <name evidence="9" type="primary">LOC108680655</name>
</gene>
<dbReference type="GO" id="GO:0006412">
    <property type="term" value="P:translation"/>
    <property type="evidence" value="ECO:0007669"/>
    <property type="project" value="InterPro"/>
</dbReference>
<evidence type="ECO:0000256" key="6">
    <source>
        <dbReference type="SAM" id="MobiDB-lite"/>
    </source>
</evidence>
<dbReference type="KEGG" id="hazt:108680655"/>
<dbReference type="Pfam" id="PF01778">
    <property type="entry name" value="Ribosomal_L28e"/>
    <property type="match status" value="1"/>
</dbReference>
<evidence type="ECO:0000256" key="4">
    <source>
        <dbReference type="ARBA" id="ARBA00035223"/>
    </source>
</evidence>